<reference evidence="1 2" key="1">
    <citation type="submission" date="2019-02" db="EMBL/GenBank/DDBJ databases">
        <title>Deep-cultivation of Planctomycetes and their phenomic and genomic characterization uncovers novel biology.</title>
        <authorList>
            <person name="Wiegand S."/>
            <person name="Jogler M."/>
            <person name="Boedeker C."/>
            <person name="Pinto D."/>
            <person name="Vollmers J."/>
            <person name="Rivas-Marin E."/>
            <person name="Kohn T."/>
            <person name="Peeters S.H."/>
            <person name="Heuer A."/>
            <person name="Rast P."/>
            <person name="Oberbeckmann S."/>
            <person name="Bunk B."/>
            <person name="Jeske O."/>
            <person name="Meyerdierks A."/>
            <person name="Storesund J.E."/>
            <person name="Kallscheuer N."/>
            <person name="Luecker S."/>
            <person name="Lage O.M."/>
            <person name="Pohl T."/>
            <person name="Merkel B.J."/>
            <person name="Hornburger P."/>
            <person name="Mueller R.-W."/>
            <person name="Bruemmer F."/>
            <person name="Labrenz M."/>
            <person name="Spormann A.M."/>
            <person name="Op Den Camp H."/>
            <person name="Overmann J."/>
            <person name="Amann R."/>
            <person name="Jetten M.S.M."/>
            <person name="Mascher T."/>
            <person name="Medema M.H."/>
            <person name="Devos D.P."/>
            <person name="Kaster A.-K."/>
            <person name="Ovreas L."/>
            <person name="Rohde M."/>
            <person name="Galperin M.Y."/>
            <person name="Jogler C."/>
        </authorList>
    </citation>
    <scope>NUCLEOTIDE SEQUENCE [LARGE SCALE GENOMIC DNA]</scope>
    <source>
        <strain evidence="1 2">CA13</strain>
    </source>
</reference>
<evidence type="ECO:0000313" key="1">
    <source>
        <dbReference type="EMBL" id="TWT79550.1"/>
    </source>
</evidence>
<dbReference type="EMBL" id="SJPJ01000001">
    <property type="protein sequence ID" value="TWT79550.1"/>
    <property type="molecule type" value="Genomic_DNA"/>
</dbReference>
<dbReference type="Proteomes" id="UP000315010">
    <property type="component" value="Unassembled WGS sequence"/>
</dbReference>
<dbReference type="OrthoDB" id="282491at2"/>
<evidence type="ECO:0000313" key="2">
    <source>
        <dbReference type="Proteomes" id="UP000315010"/>
    </source>
</evidence>
<dbReference type="AlphaFoldDB" id="A0A5C5YXE8"/>
<proteinExistence type="predicted"/>
<organism evidence="1 2">
    <name type="scientific">Novipirellula herctigrandis</name>
    <dbReference type="NCBI Taxonomy" id="2527986"/>
    <lineage>
        <taxon>Bacteria</taxon>
        <taxon>Pseudomonadati</taxon>
        <taxon>Planctomycetota</taxon>
        <taxon>Planctomycetia</taxon>
        <taxon>Pirellulales</taxon>
        <taxon>Pirellulaceae</taxon>
        <taxon>Novipirellula</taxon>
    </lineage>
</organism>
<comment type="caution">
    <text evidence="1">The sequence shown here is derived from an EMBL/GenBank/DDBJ whole genome shotgun (WGS) entry which is preliminary data.</text>
</comment>
<gene>
    <name evidence="1" type="ORF">CA13_09540</name>
</gene>
<sequence>MQRRTGGPFSRLLASLSPVPADHCRSSIKRIHMTRSCHSFVPIFFLVITGCADNATPSIQPRVLAQPDISNVQIVTDADANVQRFRRALVGLCVQEPSLSLAITPTATKPAHKYPDTSELQIDQWMIDPNEMTFQLMSASEKPIWIVSGTFVEQDGGLTADATISELHYK</sequence>
<accession>A0A5C5YXE8</accession>
<name>A0A5C5YXE8_9BACT</name>
<dbReference type="RefSeq" id="WP_146394746.1">
    <property type="nucleotide sequence ID" value="NZ_SJPJ01000001.1"/>
</dbReference>
<protein>
    <submittedName>
        <fullName evidence="1">Uncharacterized protein</fullName>
    </submittedName>
</protein>
<keyword evidence="2" id="KW-1185">Reference proteome</keyword>